<proteinExistence type="predicted"/>
<organism evidence="1 2">
    <name type="scientific">Rhodnius prolixus</name>
    <name type="common">Triatomid bug</name>
    <dbReference type="NCBI Taxonomy" id="13249"/>
    <lineage>
        <taxon>Eukaryota</taxon>
        <taxon>Metazoa</taxon>
        <taxon>Ecdysozoa</taxon>
        <taxon>Arthropoda</taxon>
        <taxon>Hexapoda</taxon>
        <taxon>Insecta</taxon>
        <taxon>Pterygota</taxon>
        <taxon>Neoptera</taxon>
        <taxon>Paraneoptera</taxon>
        <taxon>Hemiptera</taxon>
        <taxon>Heteroptera</taxon>
        <taxon>Panheteroptera</taxon>
        <taxon>Cimicomorpha</taxon>
        <taxon>Reduviidae</taxon>
        <taxon>Triatominae</taxon>
        <taxon>Rhodnius</taxon>
    </lineage>
</organism>
<evidence type="ECO:0000313" key="1">
    <source>
        <dbReference type="EnsemblMetazoa" id="RPRC011350-PA"/>
    </source>
</evidence>
<dbReference type="PANTHER" id="PTHR11362">
    <property type="entry name" value="PHOSPHATIDYLETHANOLAMINE-BINDING PROTEIN"/>
    <property type="match status" value="1"/>
</dbReference>
<dbReference type="Proteomes" id="UP000015103">
    <property type="component" value="Unassembled WGS sequence"/>
</dbReference>
<evidence type="ECO:0000313" key="2">
    <source>
        <dbReference type="Proteomes" id="UP000015103"/>
    </source>
</evidence>
<dbReference type="OMA" id="WMVANIK"/>
<name>T1I4Y1_RHOPR</name>
<sequence length="105" mass="11740">MTDPDAVNTKPGTYVLHWMVANIKGTDFVNGDFSEALIIKEYHPPGPPPNSGMHRYQFTVYTQEKKLFGKIAHEDRANFLLEPWLESTGQSVCGPVAGVQFRVFG</sequence>
<dbReference type="EnsemblMetazoa" id="RPRC011350-RA">
    <property type="protein sequence ID" value="RPRC011350-PA"/>
    <property type="gene ID" value="RPRC011350"/>
</dbReference>
<dbReference type="STRING" id="13249.T1I4Y1"/>
<dbReference type="SUPFAM" id="SSF49777">
    <property type="entry name" value="PEBP-like"/>
    <property type="match status" value="1"/>
</dbReference>
<accession>T1I4Y1</accession>
<protein>
    <submittedName>
        <fullName evidence="1">Uncharacterized protein</fullName>
    </submittedName>
</protein>
<dbReference type="CDD" id="cd00866">
    <property type="entry name" value="PEBP_euk"/>
    <property type="match status" value="1"/>
</dbReference>
<dbReference type="InterPro" id="IPR008914">
    <property type="entry name" value="PEBP"/>
</dbReference>
<reference evidence="1" key="1">
    <citation type="submission" date="2015-05" db="UniProtKB">
        <authorList>
            <consortium name="EnsemblMetazoa"/>
        </authorList>
    </citation>
    <scope>IDENTIFICATION</scope>
</reference>
<dbReference type="VEuPathDB" id="VectorBase:RPRC011350"/>
<dbReference type="Pfam" id="PF01161">
    <property type="entry name" value="PBP"/>
    <property type="match status" value="1"/>
</dbReference>
<dbReference type="Gene3D" id="3.90.280.10">
    <property type="entry name" value="PEBP-like"/>
    <property type="match status" value="1"/>
</dbReference>
<dbReference type="InterPro" id="IPR036610">
    <property type="entry name" value="PEBP-like_sf"/>
</dbReference>
<dbReference type="InParanoid" id="T1I4Y1"/>
<keyword evidence="2" id="KW-1185">Reference proteome</keyword>
<dbReference type="InterPro" id="IPR035810">
    <property type="entry name" value="PEBP_euk"/>
</dbReference>
<dbReference type="PANTHER" id="PTHR11362:SF82">
    <property type="entry name" value="PHOSPHATIDYLETHANOLAMINE-BINDING PROTEIN 4"/>
    <property type="match status" value="1"/>
</dbReference>
<dbReference type="eggNOG" id="KOG3346">
    <property type="taxonomic scope" value="Eukaryota"/>
</dbReference>
<dbReference type="HOGENOM" id="CLU_2239917_0_0_1"/>
<dbReference type="EMBL" id="ACPB03006148">
    <property type="status" value="NOT_ANNOTATED_CDS"/>
    <property type="molecule type" value="Genomic_DNA"/>
</dbReference>
<dbReference type="AlphaFoldDB" id="T1I4Y1"/>